<dbReference type="EMBL" id="CP007790">
    <property type="protein sequence ID" value="AJK69427.1"/>
    <property type="molecule type" value="Genomic_DNA"/>
</dbReference>
<keyword evidence="4" id="KW-1185">Reference proteome</keyword>
<accession>A0A0B6THL3</accession>
<evidence type="ECO:0000313" key="4">
    <source>
        <dbReference type="Proteomes" id="UP000031928"/>
    </source>
</evidence>
<evidence type="ECO:0000259" key="2">
    <source>
        <dbReference type="Pfam" id="PF13338"/>
    </source>
</evidence>
<dbReference type="RefSeq" id="WP_042621874.1">
    <property type="nucleotide sequence ID" value="NZ_CP007790.1"/>
</dbReference>
<proteinExistence type="predicted"/>
<evidence type="ECO:0000259" key="1">
    <source>
        <dbReference type="Pfam" id="PF04480"/>
    </source>
</evidence>
<dbReference type="KEGG" id="cmq:B840_09170"/>
<name>A0A0B6THL3_9CORY</name>
<feature type="domain" description="AbiEi antitoxin N-terminal" evidence="2">
    <location>
        <begin position="4"/>
        <end position="38"/>
    </location>
</feature>
<dbReference type="STRING" id="1224162.B840_09170"/>
<feature type="domain" description="DUF559" evidence="1">
    <location>
        <begin position="174"/>
        <end position="267"/>
    </location>
</feature>
<protein>
    <submittedName>
        <fullName evidence="3">Uncharacterized protein</fullName>
    </submittedName>
</protein>
<dbReference type="Pfam" id="PF13338">
    <property type="entry name" value="AbiEi_4"/>
    <property type="match status" value="1"/>
</dbReference>
<dbReference type="SUPFAM" id="SSF52980">
    <property type="entry name" value="Restriction endonuclease-like"/>
    <property type="match status" value="1"/>
</dbReference>
<gene>
    <name evidence="3" type="ORF">B840_09170</name>
</gene>
<evidence type="ECO:0000313" key="3">
    <source>
        <dbReference type="EMBL" id="AJK69427.1"/>
    </source>
</evidence>
<dbReference type="Gene3D" id="3.40.960.10">
    <property type="entry name" value="VSR Endonuclease"/>
    <property type="match status" value="1"/>
</dbReference>
<dbReference type="InterPro" id="IPR007569">
    <property type="entry name" value="DUF559"/>
</dbReference>
<reference evidence="3 4" key="1">
    <citation type="submission" date="2014-05" db="EMBL/GenBank/DDBJ databases">
        <title>Complete genome sequence of Corynebacterium marinum DSM 44953.</title>
        <authorList>
            <person name="Schaffert L."/>
            <person name="Albersmeier A."/>
            <person name="Kalinowski J."/>
            <person name="Ruckert C."/>
        </authorList>
    </citation>
    <scope>NUCLEOTIDE SEQUENCE [LARGE SCALE GENOMIC DNA]</scope>
    <source>
        <strain evidence="3 4">DSM 44953</strain>
    </source>
</reference>
<dbReference type="AlphaFoldDB" id="A0A0B6THL3"/>
<dbReference type="Pfam" id="PF04480">
    <property type="entry name" value="DUF559"/>
    <property type="match status" value="1"/>
</dbReference>
<dbReference type="InterPro" id="IPR025159">
    <property type="entry name" value="AbiEi_N"/>
</dbReference>
<dbReference type="Proteomes" id="UP000031928">
    <property type="component" value="Chromosome"/>
</dbReference>
<dbReference type="InterPro" id="IPR011335">
    <property type="entry name" value="Restrct_endonuc-II-like"/>
</dbReference>
<dbReference type="HOGENOM" id="CLU_059335_0_0_11"/>
<sequence length="288" mass="33058">MGEILTTADLRARGVHAKKIQKLIREGKLHRVDRGVYTTRRPEGELLLRALQRARPHLVFTGRTAWELRRNRSIYVPATALVARDRSRRGSGYLRLIRGRSGTTELLDGIRIADPLRTAMDMPRNRQLEAVTYLEGEYEGRDGRDRLKKALAAYERVPAGMRVLVDKAAVGGDSDTERVLFRALRAQGIVMEQNKKVGDYRRDGVHEKSKVIVEMNGYEYHRGRGVMVRDYWKANDAVIRGYTHLTYSDSCIDMHLNEVVAQIEAVIRGRAQPCGPVWHWHRMYEQPD</sequence>
<organism evidence="3 4">
    <name type="scientific">Corynebacterium marinum DSM 44953</name>
    <dbReference type="NCBI Taxonomy" id="1224162"/>
    <lineage>
        <taxon>Bacteria</taxon>
        <taxon>Bacillati</taxon>
        <taxon>Actinomycetota</taxon>
        <taxon>Actinomycetes</taxon>
        <taxon>Mycobacteriales</taxon>
        <taxon>Corynebacteriaceae</taxon>
        <taxon>Corynebacterium</taxon>
    </lineage>
</organism>